<evidence type="ECO:0000256" key="3">
    <source>
        <dbReference type="ARBA" id="ARBA00022475"/>
    </source>
</evidence>
<dbReference type="PANTHER" id="PTHR30250">
    <property type="entry name" value="PST FAMILY PREDICTED COLANIC ACID TRANSPORTER"/>
    <property type="match status" value="1"/>
</dbReference>
<feature type="transmembrane region" description="Helical" evidence="7">
    <location>
        <begin position="82"/>
        <end position="106"/>
    </location>
</feature>
<evidence type="ECO:0000256" key="6">
    <source>
        <dbReference type="ARBA" id="ARBA00023136"/>
    </source>
</evidence>
<dbReference type="PANTHER" id="PTHR30250:SF10">
    <property type="entry name" value="LIPOPOLYSACCHARIDE BIOSYNTHESIS PROTEIN WZXC"/>
    <property type="match status" value="1"/>
</dbReference>
<dbReference type="Pfam" id="PF13440">
    <property type="entry name" value="Polysacc_synt_3"/>
    <property type="match status" value="1"/>
</dbReference>
<accession>A0ABD4T8F1</accession>
<keyword evidence="4 7" id="KW-0812">Transmembrane</keyword>
<reference evidence="8 9" key="1">
    <citation type="journal article" date="2015" name="Genome Announc.">
        <title>Draft Genome Sequence of Filamentous Marine Cyanobacterium Lyngbya confervoides Strain BDU141951.</title>
        <authorList>
            <person name="Chandrababunaidu M.M."/>
            <person name="Sen D."/>
            <person name="Tripathy S."/>
        </authorList>
    </citation>
    <scope>NUCLEOTIDE SEQUENCE [LARGE SCALE GENOMIC DNA]</scope>
    <source>
        <strain evidence="8 9">BDU141951</strain>
    </source>
</reference>
<feature type="transmembrane region" description="Helical" evidence="7">
    <location>
        <begin position="19"/>
        <end position="36"/>
    </location>
</feature>
<organism evidence="8 9">
    <name type="scientific">Lyngbya confervoides BDU141951</name>
    <dbReference type="NCBI Taxonomy" id="1574623"/>
    <lineage>
        <taxon>Bacteria</taxon>
        <taxon>Bacillati</taxon>
        <taxon>Cyanobacteriota</taxon>
        <taxon>Cyanophyceae</taxon>
        <taxon>Oscillatoriophycideae</taxon>
        <taxon>Oscillatoriales</taxon>
        <taxon>Microcoleaceae</taxon>
        <taxon>Lyngbya</taxon>
    </lineage>
</organism>
<evidence type="ECO:0000313" key="8">
    <source>
        <dbReference type="EMBL" id="MCM1984906.1"/>
    </source>
</evidence>
<evidence type="ECO:0000256" key="1">
    <source>
        <dbReference type="ARBA" id="ARBA00004651"/>
    </source>
</evidence>
<protein>
    <submittedName>
        <fullName evidence="8">MOP flippase family protein</fullName>
    </submittedName>
</protein>
<feature type="transmembrane region" description="Helical" evidence="7">
    <location>
        <begin position="231"/>
        <end position="248"/>
    </location>
</feature>
<feature type="transmembrane region" description="Helical" evidence="7">
    <location>
        <begin position="207"/>
        <end position="225"/>
    </location>
</feature>
<dbReference type="NCBIfam" id="NF007773">
    <property type="entry name" value="PRK10459.1"/>
    <property type="match status" value="1"/>
</dbReference>
<evidence type="ECO:0000256" key="4">
    <source>
        <dbReference type="ARBA" id="ARBA00022692"/>
    </source>
</evidence>
<dbReference type="RefSeq" id="WP_166277406.1">
    <property type="nucleotide sequence ID" value="NZ_JTHE03000106.1"/>
</dbReference>
<sequence length="482" mass="53128">MSFQQKVVKGVLWTSIQNWGSQALFFVTFLVLARLLGPETFGLVSLSTIFIHLIQALLGQGFSDAIIQRKDLDREHLDTAFWANFGIGLFLFILGVISAPAIALAFKQPDLIPIVRWMSLLVVFNSVNTTQQAILRREMNFKALAARQLAGQLAGTIVAITLALMNFGVWSLVCQQLVTSIVGTLLLWKITRWRPKLKFSVKHFRDLYRFGINVVGINILTFLNVRGDDLLIGYFLGPVALGYYTVAYKMLVTLTQLLTDTIRQVVLPSFSRLQNDLEKMRRAFYTATELVGFVTLPAFLGMAVLAPELVLGLFGDQWQPSIPVMQCLAFVGVARALVNFTGAVIMAMGKPSWSLMLSLSDTLVRIIAFAIAVQWGIVAVAIALVISTYLFAPIRLVVVNQLIPLDFLTYCKQFIPPLLGSGVMVVSLLTAKQFLNLTLNAQFLLGLYILIGALAYGLTTAIGAPDLTQRLLKLARIAGPLA</sequence>
<keyword evidence="3" id="KW-1003">Cell membrane</keyword>
<comment type="similarity">
    <text evidence="2">Belongs to the polysaccharide synthase family.</text>
</comment>
<evidence type="ECO:0000256" key="5">
    <source>
        <dbReference type="ARBA" id="ARBA00022989"/>
    </source>
</evidence>
<comment type="caution">
    <text evidence="8">The sequence shown here is derived from an EMBL/GenBank/DDBJ whole genome shotgun (WGS) entry which is preliminary data.</text>
</comment>
<dbReference type="Proteomes" id="UP000031561">
    <property type="component" value="Unassembled WGS sequence"/>
</dbReference>
<feature type="transmembrane region" description="Helical" evidence="7">
    <location>
        <begin position="443"/>
        <end position="464"/>
    </location>
</feature>
<comment type="subcellular location">
    <subcellularLocation>
        <location evidence="1">Cell membrane</location>
        <topology evidence="1">Multi-pass membrane protein</topology>
    </subcellularLocation>
</comment>
<keyword evidence="9" id="KW-1185">Reference proteome</keyword>
<dbReference type="GO" id="GO:0005886">
    <property type="term" value="C:plasma membrane"/>
    <property type="evidence" value="ECO:0007669"/>
    <property type="project" value="UniProtKB-SubCell"/>
</dbReference>
<dbReference type="InterPro" id="IPR050833">
    <property type="entry name" value="Poly_Biosynth_Transport"/>
</dbReference>
<dbReference type="EMBL" id="JTHE03000106">
    <property type="protein sequence ID" value="MCM1984906.1"/>
    <property type="molecule type" value="Genomic_DNA"/>
</dbReference>
<feature type="transmembrane region" description="Helical" evidence="7">
    <location>
        <begin position="366"/>
        <end position="394"/>
    </location>
</feature>
<feature type="transmembrane region" description="Helical" evidence="7">
    <location>
        <begin position="414"/>
        <end position="431"/>
    </location>
</feature>
<feature type="transmembrane region" description="Helical" evidence="7">
    <location>
        <begin position="322"/>
        <end position="345"/>
    </location>
</feature>
<feature type="transmembrane region" description="Helical" evidence="7">
    <location>
        <begin position="43"/>
        <end position="62"/>
    </location>
</feature>
<feature type="transmembrane region" description="Helical" evidence="7">
    <location>
        <begin position="169"/>
        <end position="187"/>
    </location>
</feature>
<evidence type="ECO:0000313" key="9">
    <source>
        <dbReference type="Proteomes" id="UP000031561"/>
    </source>
</evidence>
<evidence type="ECO:0000256" key="7">
    <source>
        <dbReference type="SAM" id="Phobius"/>
    </source>
</evidence>
<keyword evidence="6 7" id="KW-0472">Membrane</keyword>
<keyword evidence="5 7" id="KW-1133">Transmembrane helix</keyword>
<feature type="transmembrane region" description="Helical" evidence="7">
    <location>
        <begin position="144"/>
        <end position="163"/>
    </location>
</feature>
<feature type="transmembrane region" description="Helical" evidence="7">
    <location>
        <begin position="290"/>
        <end position="310"/>
    </location>
</feature>
<dbReference type="AlphaFoldDB" id="A0ABD4T8F1"/>
<evidence type="ECO:0000256" key="2">
    <source>
        <dbReference type="ARBA" id="ARBA00007430"/>
    </source>
</evidence>
<name>A0ABD4T8F1_9CYAN</name>
<gene>
    <name evidence="8" type="ORF">QQ91_0018955</name>
</gene>
<proteinExistence type="inferred from homology"/>
<dbReference type="CDD" id="cd13127">
    <property type="entry name" value="MATE_tuaB_like"/>
    <property type="match status" value="1"/>
</dbReference>